<evidence type="ECO:0000313" key="2">
    <source>
        <dbReference type="Proteomes" id="UP000557307"/>
    </source>
</evidence>
<dbReference type="Gene3D" id="2.40.160.130">
    <property type="entry name" value="Capsule assembly protein Wzi"/>
    <property type="match status" value="1"/>
</dbReference>
<sequence length="589" mass="67977">MPQSVRKFLIIMGLGVLGLSRTSAQSTFIPLNDDYYHLIDRLEIKRGKLSEGFHSNMKPFERKAVVQLTDSILADGRVRLTRVDAATINYLRNDSWEWTLGTPQVPTPAADSAQLDSTGVSTDAYSSLSRLGSIETTRRNRTFWSHPADLYSIHNEDVDLHVNFTTNNFYGRENDTPSALWFTGRGVEIRGMVNQKLGFYTFVSDNQGTFADYVRRYAWQYNFPGEGLAKTLRNTGVDFLSARGYITFRPLKSINVQFGHDRNFIGSGYRSMILSDNSSPYLFMRIETHLGRFHYTNLWASMINTQDTPSRDMLRSKKYAAMHHLSINLTDRLNVGVFEAEVFKRDSTQGGFDPNYLNPIIFYRFVESYLGSEDNALLGFDFRWLAGRRLSVYGQFILDEFLTKYFFSSSGSWTKKYAGQLGIKYIDAFGIPNLDLQAEYNVARPYQYTHRDGGRNYVHYRQPLAHPLGANFREWVGILRYKMTPRLTTYYTLSWTNQGLDRYGENWGSNLLPDYETRMSDFGNTIAQGVTSHTLFSDVRLSYMLTHNLFIDGRYLWRRQDRPGENITQSTNLATIALRYNIPYRLQTF</sequence>
<dbReference type="AlphaFoldDB" id="A0A840TQN4"/>
<evidence type="ECO:0000313" key="1">
    <source>
        <dbReference type="EMBL" id="MBB5282059.1"/>
    </source>
</evidence>
<dbReference type="InterPro" id="IPR038636">
    <property type="entry name" value="Wzi_sf"/>
</dbReference>
<gene>
    <name evidence="1" type="ORF">HNQ92_000180</name>
</gene>
<evidence type="ECO:0008006" key="3">
    <source>
        <dbReference type="Google" id="ProtNLM"/>
    </source>
</evidence>
<dbReference type="EMBL" id="JACHGF010000001">
    <property type="protein sequence ID" value="MBB5282059.1"/>
    <property type="molecule type" value="Genomic_DNA"/>
</dbReference>
<dbReference type="RefSeq" id="WP_184169533.1">
    <property type="nucleotide sequence ID" value="NZ_JACHGF010000001.1"/>
</dbReference>
<proteinExistence type="predicted"/>
<keyword evidence="2" id="KW-1185">Reference proteome</keyword>
<organism evidence="1 2">
    <name type="scientific">Rhabdobacter roseus</name>
    <dbReference type="NCBI Taxonomy" id="1655419"/>
    <lineage>
        <taxon>Bacteria</taxon>
        <taxon>Pseudomonadati</taxon>
        <taxon>Bacteroidota</taxon>
        <taxon>Cytophagia</taxon>
        <taxon>Cytophagales</taxon>
        <taxon>Cytophagaceae</taxon>
        <taxon>Rhabdobacter</taxon>
    </lineage>
</organism>
<comment type="caution">
    <text evidence="1">The sequence shown here is derived from an EMBL/GenBank/DDBJ whole genome shotgun (WGS) entry which is preliminary data.</text>
</comment>
<dbReference type="Proteomes" id="UP000557307">
    <property type="component" value="Unassembled WGS sequence"/>
</dbReference>
<accession>A0A840TQN4</accession>
<reference evidence="1 2" key="1">
    <citation type="submission" date="2020-08" db="EMBL/GenBank/DDBJ databases">
        <title>Genomic Encyclopedia of Type Strains, Phase IV (KMG-IV): sequencing the most valuable type-strain genomes for metagenomic binning, comparative biology and taxonomic classification.</title>
        <authorList>
            <person name="Goeker M."/>
        </authorList>
    </citation>
    <scope>NUCLEOTIDE SEQUENCE [LARGE SCALE GENOMIC DNA]</scope>
    <source>
        <strain evidence="1 2">DSM 105074</strain>
    </source>
</reference>
<protein>
    <recommendedName>
        <fullName evidence="3">Capsule assembly Wzi family protein</fullName>
    </recommendedName>
</protein>
<name>A0A840TQN4_9BACT</name>